<keyword evidence="5" id="KW-1185">Reference proteome</keyword>
<sequence>MTKRLPLDRGVFNAFGGTVYPRMQLLKENDSKFLVFAHHRNMIDAICSTLDEMNTNYIRIVGSTPTNIRAELVERFQHAAACRCGVLSVTAAGAGLTLTAAALVLFAELHWNPGILTQAESRAHRMGRAGGVCVRYLLASGTADDIMWPMLQDKLDVLNNVGLSGETFENTTFTHQESQFQITQYLSPKSSYKNRNDYIPGTNIRKVPQSSDTNSNGNTGVNNEQTERELDSFMEHDETDELLADLAEDSELLADLAEDSELLADLAEDSELLATLDKDDELLANLDDNELFSNT</sequence>
<evidence type="ECO:0000259" key="3">
    <source>
        <dbReference type="PROSITE" id="PS51194"/>
    </source>
</evidence>
<dbReference type="Pfam" id="PF00271">
    <property type="entry name" value="Helicase_C"/>
    <property type="match status" value="1"/>
</dbReference>
<dbReference type="SMART" id="SM00490">
    <property type="entry name" value="HELICc"/>
    <property type="match status" value="1"/>
</dbReference>
<evidence type="ECO:0000313" key="4">
    <source>
        <dbReference type="EMBL" id="CAH2093172.1"/>
    </source>
</evidence>
<organism evidence="4 5">
    <name type="scientific">Euphydryas editha</name>
    <name type="common">Edith's checkerspot</name>
    <dbReference type="NCBI Taxonomy" id="104508"/>
    <lineage>
        <taxon>Eukaryota</taxon>
        <taxon>Metazoa</taxon>
        <taxon>Ecdysozoa</taxon>
        <taxon>Arthropoda</taxon>
        <taxon>Hexapoda</taxon>
        <taxon>Insecta</taxon>
        <taxon>Pterygota</taxon>
        <taxon>Neoptera</taxon>
        <taxon>Endopterygota</taxon>
        <taxon>Lepidoptera</taxon>
        <taxon>Glossata</taxon>
        <taxon>Ditrysia</taxon>
        <taxon>Papilionoidea</taxon>
        <taxon>Nymphalidae</taxon>
        <taxon>Nymphalinae</taxon>
        <taxon>Euphydryas</taxon>
    </lineage>
</organism>
<reference evidence="4" key="1">
    <citation type="submission" date="2022-03" db="EMBL/GenBank/DDBJ databases">
        <authorList>
            <person name="Tunstrom K."/>
        </authorList>
    </citation>
    <scope>NUCLEOTIDE SEQUENCE</scope>
</reference>
<dbReference type="Gene3D" id="3.40.50.300">
    <property type="entry name" value="P-loop containing nucleotide triphosphate hydrolases"/>
    <property type="match status" value="1"/>
</dbReference>
<dbReference type="GO" id="GO:0043596">
    <property type="term" value="C:nuclear replication fork"/>
    <property type="evidence" value="ECO:0007669"/>
    <property type="project" value="TreeGrafter"/>
</dbReference>
<dbReference type="InterPro" id="IPR001650">
    <property type="entry name" value="Helicase_C-like"/>
</dbReference>
<dbReference type="Proteomes" id="UP001153954">
    <property type="component" value="Unassembled WGS sequence"/>
</dbReference>
<dbReference type="PANTHER" id="PTHR45766:SF6">
    <property type="entry name" value="SWI_SNF-RELATED MATRIX-ASSOCIATED ACTIN-DEPENDENT REGULATOR OF CHROMATIN SUBFAMILY A-LIKE PROTEIN 1"/>
    <property type="match status" value="1"/>
</dbReference>
<dbReference type="CDD" id="cd18793">
    <property type="entry name" value="SF2_C_SNF"/>
    <property type="match status" value="1"/>
</dbReference>
<dbReference type="PROSITE" id="PS51194">
    <property type="entry name" value="HELICASE_CTER"/>
    <property type="match status" value="1"/>
</dbReference>
<dbReference type="InterPro" id="IPR049730">
    <property type="entry name" value="SNF2/RAD54-like_C"/>
</dbReference>
<accession>A0AAU9U5U3</accession>
<dbReference type="GO" id="GO:0016787">
    <property type="term" value="F:hydrolase activity"/>
    <property type="evidence" value="ECO:0007669"/>
    <property type="project" value="UniProtKB-KW"/>
</dbReference>
<feature type="compositionally biased region" description="Polar residues" evidence="2">
    <location>
        <begin position="208"/>
        <end position="223"/>
    </location>
</feature>
<evidence type="ECO:0000256" key="2">
    <source>
        <dbReference type="SAM" id="MobiDB-lite"/>
    </source>
</evidence>
<gene>
    <name evidence="4" type="ORF">EEDITHA_LOCUS8866</name>
</gene>
<dbReference type="PANTHER" id="PTHR45766">
    <property type="entry name" value="DNA ANNEALING HELICASE AND ENDONUCLEASE ZRANB3 FAMILY MEMBER"/>
    <property type="match status" value="1"/>
</dbReference>
<dbReference type="InterPro" id="IPR027417">
    <property type="entry name" value="P-loop_NTPase"/>
</dbReference>
<dbReference type="GO" id="GO:0006281">
    <property type="term" value="P:DNA repair"/>
    <property type="evidence" value="ECO:0007669"/>
    <property type="project" value="TreeGrafter"/>
</dbReference>
<evidence type="ECO:0000256" key="1">
    <source>
        <dbReference type="ARBA" id="ARBA00022801"/>
    </source>
</evidence>
<comment type="caution">
    <text evidence="4">The sequence shown here is derived from an EMBL/GenBank/DDBJ whole genome shotgun (WGS) entry which is preliminary data.</text>
</comment>
<protein>
    <recommendedName>
        <fullName evidence="3">Helicase C-terminal domain-containing protein</fullName>
    </recommendedName>
</protein>
<dbReference type="AlphaFoldDB" id="A0AAU9U5U3"/>
<feature type="region of interest" description="Disordered" evidence="2">
    <location>
        <begin position="199"/>
        <end position="223"/>
    </location>
</feature>
<name>A0AAU9U5U3_EUPED</name>
<feature type="domain" description="Helicase C-terminal" evidence="3">
    <location>
        <begin position="18"/>
        <end position="179"/>
    </location>
</feature>
<keyword evidence="1" id="KW-0378">Hydrolase</keyword>
<dbReference type="SUPFAM" id="SSF52540">
    <property type="entry name" value="P-loop containing nucleoside triphosphate hydrolases"/>
    <property type="match status" value="1"/>
</dbReference>
<dbReference type="EMBL" id="CAKOGL010000012">
    <property type="protein sequence ID" value="CAH2093172.1"/>
    <property type="molecule type" value="Genomic_DNA"/>
</dbReference>
<proteinExistence type="predicted"/>
<dbReference type="GO" id="GO:0031297">
    <property type="term" value="P:replication fork processing"/>
    <property type="evidence" value="ECO:0007669"/>
    <property type="project" value="TreeGrafter"/>
</dbReference>
<evidence type="ECO:0000313" key="5">
    <source>
        <dbReference type="Proteomes" id="UP001153954"/>
    </source>
</evidence>